<dbReference type="PROSITE" id="PS51257">
    <property type="entry name" value="PROKAR_LIPOPROTEIN"/>
    <property type="match status" value="1"/>
</dbReference>
<dbReference type="PIRSF" id="PIRSF016789">
    <property type="entry name" value="DUF454"/>
    <property type="match status" value="1"/>
</dbReference>
<dbReference type="InterPro" id="IPR007401">
    <property type="entry name" value="DUF454"/>
</dbReference>
<dbReference type="AlphaFoldDB" id="A0A2Z4AI92"/>
<organism evidence="2 3">
    <name type="scientific">Candidatus Moanibacter tarae</name>
    <dbReference type="NCBI Taxonomy" id="2200854"/>
    <lineage>
        <taxon>Bacteria</taxon>
        <taxon>Pseudomonadati</taxon>
        <taxon>Verrucomicrobiota</taxon>
        <taxon>Opitutia</taxon>
        <taxon>Puniceicoccales</taxon>
        <taxon>Puniceicoccales incertae sedis</taxon>
        <taxon>Candidatus Moanibacter</taxon>
    </lineage>
</organism>
<dbReference type="EMBL" id="CP029803">
    <property type="protein sequence ID" value="AWT61006.1"/>
    <property type="molecule type" value="Genomic_DNA"/>
</dbReference>
<accession>A0A2Z4AI92</accession>
<keyword evidence="1" id="KW-1133">Transmembrane helix</keyword>
<reference evidence="2 3" key="1">
    <citation type="submission" date="2018-06" db="EMBL/GenBank/DDBJ databases">
        <title>Draft Genome Sequence of a Novel Marine Bacterium Related to the Verrucomicrobia.</title>
        <authorList>
            <person name="Vosseberg J."/>
            <person name="Martijn J."/>
            <person name="Ettema T.J.G."/>
        </authorList>
    </citation>
    <scope>NUCLEOTIDE SEQUENCE [LARGE SCALE GENOMIC DNA]</scope>
    <source>
        <strain evidence="2">TARA_B100001123</strain>
    </source>
</reference>
<dbReference type="PANTHER" id="PTHR35813:SF1">
    <property type="entry name" value="INNER MEMBRANE PROTEIN YBAN"/>
    <property type="match status" value="1"/>
</dbReference>
<proteinExistence type="predicted"/>
<evidence type="ECO:0000313" key="2">
    <source>
        <dbReference type="EMBL" id="AWT61006.1"/>
    </source>
</evidence>
<feature type="transmembrane region" description="Helical" evidence="1">
    <location>
        <begin position="92"/>
        <end position="109"/>
    </location>
</feature>
<dbReference type="Proteomes" id="UP000247465">
    <property type="component" value="Chromosome"/>
</dbReference>
<gene>
    <name evidence="2" type="primary">ybaN</name>
    <name evidence="2" type="ORF">DF168_02231</name>
</gene>
<keyword evidence="1" id="KW-0472">Membrane</keyword>
<dbReference type="KEGG" id="mtar:DF168_02231"/>
<evidence type="ECO:0000256" key="1">
    <source>
        <dbReference type="SAM" id="Phobius"/>
    </source>
</evidence>
<dbReference type="GO" id="GO:0005886">
    <property type="term" value="C:plasma membrane"/>
    <property type="evidence" value="ECO:0007669"/>
    <property type="project" value="TreeGrafter"/>
</dbReference>
<dbReference type="PANTHER" id="PTHR35813">
    <property type="entry name" value="INNER MEMBRANE PROTEIN YBAN"/>
    <property type="match status" value="1"/>
</dbReference>
<dbReference type="Pfam" id="PF04304">
    <property type="entry name" value="DUF454"/>
    <property type="match status" value="1"/>
</dbReference>
<keyword evidence="1" id="KW-0812">Transmembrane</keyword>
<sequence>MYKAIGFLFVGLATLGLFLPVLPTTPFLLLAAGCFAKSSAKWHKWLLGNPTYGPLLRNWQEHRCISYKTKIIAIASIIVCGGTTVSLILESLFLRALTAALLLYGLYFVTSIKVCRQPKEESSKASN</sequence>
<name>A0A2Z4AI92_9BACT</name>
<evidence type="ECO:0000313" key="3">
    <source>
        <dbReference type="Proteomes" id="UP000247465"/>
    </source>
</evidence>
<protein>
    <submittedName>
        <fullName evidence="2">Inner membrane protein YbaN</fullName>
    </submittedName>
</protein>